<dbReference type="SUPFAM" id="SSF63418">
    <property type="entry name" value="MurE/MurF N-terminal domain"/>
    <property type="match status" value="1"/>
</dbReference>
<comment type="caution">
    <text evidence="12">Lacks conserved residue(s) required for the propagation of feature annotation.</text>
</comment>
<dbReference type="GO" id="GO:0051301">
    <property type="term" value="P:cell division"/>
    <property type="evidence" value="ECO:0007669"/>
    <property type="project" value="UniProtKB-KW"/>
</dbReference>
<feature type="domain" description="Mur ligase central" evidence="17">
    <location>
        <begin position="111"/>
        <end position="252"/>
    </location>
</feature>
<evidence type="ECO:0000256" key="13">
    <source>
        <dbReference type="RuleBase" id="RU004135"/>
    </source>
</evidence>
<comment type="catalytic activity">
    <reaction evidence="12">
        <text>UDP-N-acetyl-alpha-D-muramoyl-L-alanyl-D-glutamate + meso-2,6-diaminopimelate + ATP = UDP-N-acetyl-alpha-D-muramoyl-L-alanyl-gamma-D-glutamyl-meso-2,6-diaminopimelate + ADP + phosphate + H(+)</text>
        <dbReference type="Rhea" id="RHEA:23676"/>
        <dbReference type="ChEBI" id="CHEBI:15378"/>
        <dbReference type="ChEBI" id="CHEBI:30616"/>
        <dbReference type="ChEBI" id="CHEBI:43474"/>
        <dbReference type="ChEBI" id="CHEBI:57791"/>
        <dbReference type="ChEBI" id="CHEBI:83900"/>
        <dbReference type="ChEBI" id="CHEBI:83905"/>
        <dbReference type="ChEBI" id="CHEBI:456216"/>
        <dbReference type="EC" id="6.3.2.13"/>
    </reaction>
</comment>
<evidence type="ECO:0000256" key="8">
    <source>
        <dbReference type="ARBA" id="ARBA00022960"/>
    </source>
</evidence>
<evidence type="ECO:0000256" key="2">
    <source>
        <dbReference type="ARBA" id="ARBA00005898"/>
    </source>
</evidence>
<keyword evidence="6 12" id="KW-0547">Nucleotide-binding</keyword>
<evidence type="ECO:0000256" key="14">
    <source>
        <dbReference type="SAM" id="MobiDB-lite"/>
    </source>
</evidence>
<evidence type="ECO:0000256" key="6">
    <source>
        <dbReference type="ARBA" id="ARBA00022741"/>
    </source>
</evidence>
<dbReference type="Gene3D" id="3.40.1190.10">
    <property type="entry name" value="Mur-like, catalytic domain"/>
    <property type="match status" value="1"/>
</dbReference>
<keyword evidence="8 12" id="KW-0133">Cell shape</keyword>
<dbReference type="Gene3D" id="3.40.1390.10">
    <property type="entry name" value="MurE/MurF, N-terminal domain"/>
    <property type="match status" value="1"/>
</dbReference>
<feature type="binding site" evidence="12">
    <location>
        <position position="493"/>
    </location>
    <ligand>
        <name>meso-2,6-diaminopimelate</name>
        <dbReference type="ChEBI" id="CHEBI:57791"/>
    </ligand>
</feature>
<dbReference type="AlphaFoldDB" id="A0A9D1MEL6"/>
<evidence type="ECO:0000259" key="16">
    <source>
        <dbReference type="Pfam" id="PF02875"/>
    </source>
</evidence>
<dbReference type="GO" id="GO:0004326">
    <property type="term" value="F:tetrahydrofolylpolyglutamate synthase activity"/>
    <property type="evidence" value="ECO:0007669"/>
    <property type="project" value="InterPro"/>
</dbReference>
<proteinExistence type="inferred from homology"/>
<dbReference type="InterPro" id="IPR004101">
    <property type="entry name" value="Mur_ligase_C"/>
</dbReference>
<dbReference type="GO" id="GO:0008765">
    <property type="term" value="F:UDP-N-acetylmuramoylalanyl-D-glutamate-2,6-diaminopimelate ligase activity"/>
    <property type="evidence" value="ECO:0007669"/>
    <property type="project" value="UniProtKB-UniRule"/>
</dbReference>
<evidence type="ECO:0000256" key="3">
    <source>
        <dbReference type="ARBA" id="ARBA00022490"/>
    </source>
</evidence>
<dbReference type="Gene3D" id="3.90.190.20">
    <property type="entry name" value="Mur ligase, C-terminal domain"/>
    <property type="match status" value="1"/>
</dbReference>
<evidence type="ECO:0000256" key="12">
    <source>
        <dbReference type="HAMAP-Rule" id="MF_00208"/>
    </source>
</evidence>
<feature type="binding site" evidence="12">
    <location>
        <begin position="155"/>
        <end position="156"/>
    </location>
    <ligand>
        <name>UDP-N-acetyl-alpha-D-muramoyl-L-alanyl-D-glutamate</name>
        <dbReference type="ChEBI" id="CHEBI:83900"/>
    </ligand>
</feature>
<evidence type="ECO:0000313" key="18">
    <source>
        <dbReference type="EMBL" id="HIU58593.1"/>
    </source>
</evidence>
<feature type="compositionally biased region" description="Basic and acidic residues" evidence="14">
    <location>
        <begin position="242"/>
        <end position="253"/>
    </location>
</feature>
<dbReference type="GO" id="GO:0005737">
    <property type="term" value="C:cytoplasm"/>
    <property type="evidence" value="ECO:0007669"/>
    <property type="project" value="UniProtKB-SubCell"/>
</dbReference>
<dbReference type="InterPro" id="IPR013221">
    <property type="entry name" value="Mur_ligase_cen"/>
</dbReference>
<comment type="similarity">
    <text evidence="2 12">Belongs to the MurCDEF family. MurE subfamily.</text>
</comment>
<name>A0A9D1MEL6_9FIRM</name>
<feature type="region of interest" description="Disordered" evidence="14">
    <location>
        <begin position="242"/>
        <end position="289"/>
    </location>
</feature>
<dbReference type="InterPro" id="IPR035911">
    <property type="entry name" value="MurE/MurF_N"/>
</dbReference>
<keyword evidence="11 12" id="KW-0961">Cell wall biogenesis/degradation</keyword>
<feature type="domain" description="Mur ligase N-terminal catalytic" evidence="15">
    <location>
        <begin position="28"/>
        <end position="94"/>
    </location>
</feature>
<dbReference type="NCBIfam" id="TIGR01085">
    <property type="entry name" value="murE"/>
    <property type="match status" value="1"/>
</dbReference>
<keyword evidence="7 12" id="KW-0067">ATP-binding</keyword>
<feature type="short sequence motif" description="Meso-diaminopimelate recognition motif" evidence="12">
    <location>
        <begin position="441"/>
        <end position="444"/>
    </location>
</feature>
<dbReference type="InterPro" id="IPR005761">
    <property type="entry name" value="UDP-N-AcMur-Glu-dNH2Pim_ligase"/>
</dbReference>
<comment type="function">
    <text evidence="12">Catalyzes the addition of meso-diaminopimelic acid to the nucleotide precursor UDP-N-acetylmuramoyl-L-alanyl-D-glutamate (UMAG) in the biosynthesis of bacterial cell-wall peptidoglycan.</text>
</comment>
<comment type="caution">
    <text evidence="18">The sequence shown here is derived from an EMBL/GenBank/DDBJ whole genome shotgun (WGS) entry which is preliminary data.</text>
</comment>
<dbReference type="GO" id="GO:0005524">
    <property type="term" value="F:ATP binding"/>
    <property type="evidence" value="ECO:0007669"/>
    <property type="project" value="UniProtKB-UniRule"/>
</dbReference>
<reference evidence="18" key="1">
    <citation type="submission" date="2020-10" db="EMBL/GenBank/DDBJ databases">
        <authorList>
            <person name="Gilroy R."/>
        </authorList>
    </citation>
    <scope>NUCLEOTIDE SEQUENCE</scope>
    <source>
        <strain evidence="18">11687</strain>
    </source>
</reference>
<feature type="binding site" evidence="12">
    <location>
        <begin position="113"/>
        <end position="119"/>
    </location>
    <ligand>
        <name>ATP</name>
        <dbReference type="ChEBI" id="CHEBI:30616"/>
    </ligand>
</feature>
<evidence type="ECO:0000256" key="5">
    <source>
        <dbReference type="ARBA" id="ARBA00022618"/>
    </source>
</evidence>
<evidence type="ECO:0000256" key="10">
    <source>
        <dbReference type="ARBA" id="ARBA00023306"/>
    </source>
</evidence>
<evidence type="ECO:0000259" key="15">
    <source>
        <dbReference type="Pfam" id="PF01225"/>
    </source>
</evidence>
<feature type="binding site" evidence="12">
    <location>
        <position position="497"/>
    </location>
    <ligand>
        <name>meso-2,6-diaminopimelate</name>
        <dbReference type="ChEBI" id="CHEBI:57791"/>
    </ligand>
</feature>
<dbReference type="SUPFAM" id="SSF53244">
    <property type="entry name" value="MurD-like peptide ligases, peptide-binding domain"/>
    <property type="match status" value="1"/>
</dbReference>
<evidence type="ECO:0000256" key="7">
    <source>
        <dbReference type="ARBA" id="ARBA00022840"/>
    </source>
</evidence>
<keyword evidence="3 12" id="KW-0963">Cytoplasm</keyword>
<evidence type="ECO:0000256" key="9">
    <source>
        <dbReference type="ARBA" id="ARBA00022984"/>
    </source>
</evidence>
<feature type="domain" description="Mur ligase C-terminal" evidence="16">
    <location>
        <begin position="368"/>
        <end position="495"/>
    </location>
</feature>
<keyword evidence="4 12" id="KW-0436">Ligase</keyword>
<dbReference type="InterPro" id="IPR036565">
    <property type="entry name" value="Mur-like_cat_sf"/>
</dbReference>
<dbReference type="EC" id="6.3.2.13" evidence="12"/>
<comment type="pathway">
    <text evidence="1 12 13">Cell wall biogenesis; peptidoglycan biosynthesis.</text>
</comment>
<evidence type="ECO:0000256" key="4">
    <source>
        <dbReference type="ARBA" id="ARBA00022598"/>
    </source>
</evidence>
<dbReference type="GO" id="GO:0000287">
    <property type="term" value="F:magnesium ion binding"/>
    <property type="evidence" value="ECO:0007669"/>
    <property type="project" value="UniProtKB-UniRule"/>
</dbReference>
<sequence>MILSELAACVEGARIVCCDRAAAENTKIGGLTADSRFCGPGDLFFCLTGGKTDSHAYAGDAEGAGAAAVVCERDLDLKIPRLIVPDSRRAMGLIASGFYGRPADRLKIIGITGTNGKTTTSYMLASILRRAGKQVAVVGTLGIYYGKKQIAPELTTPDPLFLHKIFADMVKCGVEYVVTEVSAHALFYHKDEGISYAACIFTNLTQDHLDFFDGMDSYKQAKKRLFDVRKCPVAVLNGDDPVGREIGAERSESSENAEGPENPGEPGEAKLSESGLRPQVPDSTHDKPRTIFYGLEAPSEVFAVVTSEDLQGCEFMLNLSDSLCRISLPMTGRHNVYNAMAAASAAMALGVRTEAIAGGLNEMKPVRGRLEWVGKYRGADIFVDFAHTPDGLEKSLSALKTHCRGRLLCLFGCGGNRDRSKRAPMGETVAKRADFGILTSDNPRFEEPTDIIAEIEKGYRRVSDRYVVIPERERAIRYAVGILKKGDVLLVAGKGGEDYQEIMGIKYSYNDNAVIREAMSRRPPL</sequence>
<dbReference type="EMBL" id="DVMZ01000018">
    <property type="protein sequence ID" value="HIU58593.1"/>
    <property type="molecule type" value="Genomic_DNA"/>
</dbReference>
<keyword evidence="12" id="KW-0460">Magnesium</keyword>
<dbReference type="GO" id="GO:0008360">
    <property type="term" value="P:regulation of cell shape"/>
    <property type="evidence" value="ECO:0007669"/>
    <property type="project" value="UniProtKB-KW"/>
</dbReference>
<keyword evidence="9 12" id="KW-0573">Peptidoglycan synthesis</keyword>
<dbReference type="SUPFAM" id="SSF53623">
    <property type="entry name" value="MurD-like peptide ligases, catalytic domain"/>
    <property type="match status" value="1"/>
</dbReference>
<evidence type="ECO:0000313" key="19">
    <source>
        <dbReference type="Proteomes" id="UP000824081"/>
    </source>
</evidence>
<comment type="subcellular location">
    <subcellularLocation>
        <location evidence="12 13">Cytoplasm</location>
    </subcellularLocation>
</comment>
<dbReference type="Pfam" id="PF08245">
    <property type="entry name" value="Mur_ligase_M"/>
    <property type="match status" value="2"/>
</dbReference>
<feature type="modified residue" description="N6-carboxylysine" evidence="12">
    <location>
        <position position="222"/>
    </location>
</feature>
<accession>A0A9D1MEL6</accession>
<feature type="binding site" evidence="12">
    <location>
        <position position="35"/>
    </location>
    <ligand>
        <name>UDP-N-acetyl-alpha-D-muramoyl-L-alanyl-D-glutamate</name>
        <dbReference type="ChEBI" id="CHEBI:83900"/>
    </ligand>
</feature>
<comment type="cofactor">
    <cofactor evidence="12">
        <name>Mg(2+)</name>
        <dbReference type="ChEBI" id="CHEBI:18420"/>
    </cofactor>
</comment>
<feature type="domain" description="Mur ligase central" evidence="17">
    <location>
        <begin position="285"/>
        <end position="346"/>
    </location>
</feature>
<feature type="compositionally biased region" description="Low complexity" evidence="14">
    <location>
        <begin position="256"/>
        <end position="266"/>
    </location>
</feature>
<dbReference type="InterPro" id="IPR000713">
    <property type="entry name" value="Mur_ligase_N"/>
</dbReference>
<dbReference type="GO" id="GO:0071555">
    <property type="term" value="P:cell wall organization"/>
    <property type="evidence" value="ECO:0007669"/>
    <property type="project" value="UniProtKB-KW"/>
</dbReference>
<dbReference type="Proteomes" id="UP000824081">
    <property type="component" value="Unassembled WGS sequence"/>
</dbReference>
<dbReference type="HAMAP" id="MF_00208">
    <property type="entry name" value="MurE"/>
    <property type="match status" value="1"/>
</dbReference>
<dbReference type="InterPro" id="IPR018109">
    <property type="entry name" value="Folylpolyglutamate_synth_CS"/>
</dbReference>
<gene>
    <name evidence="12" type="primary">murE</name>
    <name evidence="18" type="ORF">IAC57_00685</name>
</gene>
<dbReference type="PROSITE" id="PS01011">
    <property type="entry name" value="FOLYLPOLYGLU_SYNT_1"/>
    <property type="match status" value="1"/>
</dbReference>
<organism evidence="18 19">
    <name type="scientific">Candidatus Scatosoma pullistercoris</name>
    <dbReference type="NCBI Taxonomy" id="2840934"/>
    <lineage>
        <taxon>Bacteria</taxon>
        <taxon>Bacillati</taxon>
        <taxon>Bacillota</taxon>
        <taxon>Clostridia</taxon>
        <taxon>Candidatus Scatosoma</taxon>
    </lineage>
</organism>
<dbReference type="PANTHER" id="PTHR23135">
    <property type="entry name" value="MUR LIGASE FAMILY MEMBER"/>
    <property type="match status" value="1"/>
</dbReference>
<feature type="binding site" evidence="12">
    <location>
        <position position="417"/>
    </location>
    <ligand>
        <name>meso-2,6-diaminopimelate</name>
        <dbReference type="ChEBI" id="CHEBI:57791"/>
    </ligand>
</feature>
<keyword evidence="10 12" id="KW-0131">Cell cycle</keyword>
<dbReference type="InterPro" id="IPR036615">
    <property type="entry name" value="Mur_ligase_C_dom_sf"/>
</dbReference>
<reference evidence="18" key="2">
    <citation type="journal article" date="2021" name="PeerJ">
        <title>Extensive microbial diversity within the chicken gut microbiome revealed by metagenomics and culture.</title>
        <authorList>
            <person name="Gilroy R."/>
            <person name="Ravi A."/>
            <person name="Getino M."/>
            <person name="Pursley I."/>
            <person name="Horton D.L."/>
            <person name="Alikhan N.F."/>
            <person name="Baker D."/>
            <person name="Gharbi K."/>
            <person name="Hall N."/>
            <person name="Watson M."/>
            <person name="Adriaenssens E.M."/>
            <person name="Foster-Nyarko E."/>
            <person name="Jarju S."/>
            <person name="Secka A."/>
            <person name="Antonio M."/>
            <person name="Oren A."/>
            <person name="Chaudhuri R.R."/>
            <person name="La Ragione R."/>
            <person name="Hildebrand F."/>
            <person name="Pallen M.J."/>
        </authorList>
    </citation>
    <scope>NUCLEOTIDE SEQUENCE</scope>
    <source>
        <strain evidence="18">11687</strain>
    </source>
</reference>
<comment type="PTM">
    <text evidence="12">Carboxylation is probably crucial for Mg(2+) binding and, consequently, for the gamma-phosphate positioning of ATP.</text>
</comment>
<dbReference type="Pfam" id="PF02875">
    <property type="entry name" value="Mur_ligase_C"/>
    <property type="match status" value="1"/>
</dbReference>
<dbReference type="Pfam" id="PF01225">
    <property type="entry name" value="Mur_ligase"/>
    <property type="match status" value="1"/>
</dbReference>
<evidence type="ECO:0000256" key="1">
    <source>
        <dbReference type="ARBA" id="ARBA00004752"/>
    </source>
</evidence>
<evidence type="ECO:0000259" key="17">
    <source>
        <dbReference type="Pfam" id="PF08245"/>
    </source>
</evidence>
<feature type="binding site" evidence="12">
    <location>
        <begin position="441"/>
        <end position="444"/>
    </location>
    <ligand>
        <name>meso-2,6-diaminopimelate</name>
        <dbReference type="ChEBI" id="CHEBI:57791"/>
    </ligand>
</feature>
<dbReference type="GO" id="GO:0009252">
    <property type="term" value="P:peptidoglycan biosynthetic process"/>
    <property type="evidence" value="ECO:0007669"/>
    <property type="project" value="UniProtKB-UniRule"/>
</dbReference>
<keyword evidence="5 12" id="KW-0132">Cell division</keyword>
<feature type="binding site" evidence="12">
    <location>
        <position position="182"/>
    </location>
    <ligand>
        <name>UDP-N-acetyl-alpha-D-muramoyl-L-alanyl-D-glutamate</name>
        <dbReference type="ChEBI" id="CHEBI:83900"/>
    </ligand>
</feature>
<evidence type="ECO:0000256" key="11">
    <source>
        <dbReference type="ARBA" id="ARBA00023316"/>
    </source>
</evidence>
<dbReference type="PANTHER" id="PTHR23135:SF4">
    <property type="entry name" value="UDP-N-ACETYLMURAMOYL-L-ALANYL-D-GLUTAMATE--2,6-DIAMINOPIMELATE LIGASE MURE HOMOLOG, CHLOROPLASTIC"/>
    <property type="match status" value="1"/>
</dbReference>
<protein>
    <recommendedName>
        <fullName evidence="12">UDP-N-acetylmuramoyl-L-alanyl-D-glutamate--2,6-diaminopimelate ligase</fullName>
        <ecNumber evidence="12">6.3.2.13</ecNumber>
    </recommendedName>
    <alternativeName>
        <fullName evidence="12">Meso-A2pm-adding enzyme</fullName>
    </alternativeName>
    <alternativeName>
        <fullName evidence="12">Meso-diaminopimelate-adding enzyme</fullName>
    </alternativeName>
    <alternativeName>
        <fullName evidence="12">UDP-MurNAc-L-Ala-D-Glu:meso-diaminopimelate ligase</fullName>
    </alternativeName>
    <alternativeName>
        <fullName evidence="12">UDP-MurNAc-tripeptide synthetase</fullName>
    </alternativeName>
    <alternativeName>
        <fullName evidence="12">UDP-N-acetylmuramyl-tripeptide synthetase</fullName>
    </alternativeName>
</protein>